<dbReference type="RefSeq" id="WP_124149699.1">
    <property type="nucleotide sequence ID" value="NZ_RQIS01000002.1"/>
</dbReference>
<evidence type="ECO:0000313" key="2">
    <source>
        <dbReference type="EMBL" id="RQH08999.1"/>
    </source>
</evidence>
<accession>A0A3N6MYZ1</accession>
<dbReference type="AlphaFoldDB" id="A0A3N6MYZ1"/>
<sequence>MRIRNAVSAAHIALASAGFASAASAQGLSRAEVRQQLVVAEADASRLVGNASWPDVSRTNQQQIAQAKPADGYGPALAASIAARSDFAQTARRTAQDN</sequence>
<keyword evidence="3" id="KW-1185">Reference proteome</keyword>
<feature type="chain" id="PRO_5018287363" evidence="1">
    <location>
        <begin position="23"/>
        <end position="98"/>
    </location>
</feature>
<dbReference type="Proteomes" id="UP000272778">
    <property type="component" value="Unassembled WGS sequence"/>
</dbReference>
<dbReference type="OrthoDB" id="9035534at2"/>
<evidence type="ECO:0000256" key="1">
    <source>
        <dbReference type="SAM" id="SignalP"/>
    </source>
</evidence>
<protein>
    <submittedName>
        <fullName evidence="2">DUF4148 domain-containing protein</fullName>
    </submittedName>
</protein>
<comment type="caution">
    <text evidence="2">The sequence shown here is derived from an EMBL/GenBank/DDBJ whole genome shotgun (WGS) entry which is preliminary data.</text>
</comment>
<proteinExistence type="predicted"/>
<reference evidence="2 3" key="1">
    <citation type="submission" date="2018-11" db="EMBL/GenBank/DDBJ databases">
        <title>Paraburkholderia sp. DHOA04, isolated from soil.</title>
        <authorList>
            <person name="Gao Z.-H."/>
            <person name="Qiu L.-H."/>
            <person name="Fu J.-C."/>
        </authorList>
    </citation>
    <scope>NUCLEOTIDE SEQUENCE [LARGE SCALE GENOMIC DNA]</scope>
    <source>
        <strain evidence="2 3">DHOA04</strain>
    </source>
</reference>
<keyword evidence="1" id="KW-0732">Signal</keyword>
<evidence type="ECO:0000313" key="3">
    <source>
        <dbReference type="Proteomes" id="UP000272778"/>
    </source>
</evidence>
<feature type="signal peptide" evidence="1">
    <location>
        <begin position="1"/>
        <end position="22"/>
    </location>
</feature>
<name>A0A3N6MYZ1_9BURK</name>
<organism evidence="2 3">
    <name type="scientific">Paraburkholderia dinghuensis</name>
    <dbReference type="NCBI Taxonomy" id="2305225"/>
    <lineage>
        <taxon>Bacteria</taxon>
        <taxon>Pseudomonadati</taxon>
        <taxon>Pseudomonadota</taxon>
        <taxon>Betaproteobacteria</taxon>
        <taxon>Burkholderiales</taxon>
        <taxon>Burkholderiaceae</taxon>
        <taxon>Paraburkholderia</taxon>
    </lineage>
</organism>
<dbReference type="EMBL" id="RQIS01000002">
    <property type="protein sequence ID" value="RQH08999.1"/>
    <property type="molecule type" value="Genomic_DNA"/>
</dbReference>
<gene>
    <name evidence="2" type="ORF">D1Y85_03790</name>
</gene>